<keyword evidence="2" id="KW-1185">Reference proteome</keyword>
<proteinExistence type="predicted"/>
<evidence type="ECO:0000313" key="1">
    <source>
        <dbReference type="EMBL" id="SEJ65951.1"/>
    </source>
</evidence>
<reference evidence="2" key="1">
    <citation type="submission" date="2016-10" db="EMBL/GenBank/DDBJ databases">
        <authorList>
            <person name="Varghese N."/>
            <person name="Submissions S."/>
        </authorList>
    </citation>
    <scope>NUCLEOTIDE SEQUENCE [LARGE SCALE GENOMIC DNA]</scope>
    <source>
        <strain evidence="2">CGMCC 4.7038</strain>
    </source>
</reference>
<accession>A0A1H7AK03</accession>
<organism evidence="1 2">
    <name type="scientific">Micromonospora phaseoli</name>
    <dbReference type="NCBI Taxonomy" id="1144548"/>
    <lineage>
        <taxon>Bacteria</taxon>
        <taxon>Bacillati</taxon>
        <taxon>Actinomycetota</taxon>
        <taxon>Actinomycetes</taxon>
        <taxon>Micromonosporales</taxon>
        <taxon>Micromonosporaceae</taxon>
        <taxon>Micromonospora</taxon>
    </lineage>
</organism>
<sequence length="74" mass="8440">MQFCRPILFRVIRVLDRTTYDGWMWLEGYQLNDKGDAVDRRAIFVQPAGLRVAPVPVAVGQPGRKRAPSRRVTA</sequence>
<protein>
    <submittedName>
        <fullName evidence="1">Uncharacterized protein</fullName>
    </submittedName>
</protein>
<evidence type="ECO:0000313" key="2">
    <source>
        <dbReference type="Proteomes" id="UP000198707"/>
    </source>
</evidence>
<name>A0A1H7AK03_9ACTN</name>
<gene>
    <name evidence="1" type="ORF">SAMN05443287_106188</name>
</gene>
<dbReference type="Proteomes" id="UP000198707">
    <property type="component" value="Unassembled WGS sequence"/>
</dbReference>
<dbReference type="EMBL" id="FNYV01000006">
    <property type="protein sequence ID" value="SEJ65951.1"/>
    <property type="molecule type" value="Genomic_DNA"/>
</dbReference>
<dbReference type="AlphaFoldDB" id="A0A1H7AK03"/>